<keyword evidence="4" id="KW-1185">Reference proteome</keyword>
<feature type="compositionally biased region" description="Low complexity" evidence="1">
    <location>
        <begin position="1"/>
        <end position="21"/>
    </location>
</feature>
<feature type="region of interest" description="Disordered" evidence="1">
    <location>
        <begin position="69"/>
        <end position="143"/>
    </location>
</feature>
<evidence type="ECO:0000313" key="4">
    <source>
        <dbReference type="Proteomes" id="UP000529310"/>
    </source>
</evidence>
<comment type="caution">
    <text evidence="3">The sequence shown here is derived from an EMBL/GenBank/DDBJ whole genome shotgun (WGS) entry which is preliminary data.</text>
</comment>
<dbReference type="RefSeq" id="WP_165139826.1">
    <property type="nucleotide sequence ID" value="NZ_CP049255.1"/>
</dbReference>
<evidence type="ECO:0000256" key="2">
    <source>
        <dbReference type="SAM" id="Phobius"/>
    </source>
</evidence>
<gene>
    <name evidence="3" type="ORF">FHX49_000989</name>
</gene>
<keyword evidence="2" id="KW-0812">Transmembrane</keyword>
<evidence type="ECO:0000256" key="1">
    <source>
        <dbReference type="SAM" id="MobiDB-lite"/>
    </source>
</evidence>
<keyword evidence="2" id="KW-1133">Transmembrane helix</keyword>
<feature type="compositionally biased region" description="Low complexity" evidence="1">
    <location>
        <begin position="126"/>
        <end position="138"/>
    </location>
</feature>
<reference evidence="3 4" key="1">
    <citation type="submission" date="2020-08" db="EMBL/GenBank/DDBJ databases">
        <title>Sequencing the genomes of 1000 actinobacteria strains.</title>
        <authorList>
            <person name="Klenk H.-P."/>
        </authorList>
    </citation>
    <scope>NUCLEOTIDE SEQUENCE [LARGE SCALE GENOMIC DNA]</scope>
    <source>
        <strain evidence="3 4">DSM 27099</strain>
    </source>
</reference>
<protein>
    <submittedName>
        <fullName evidence="3">Uncharacterized protein</fullName>
    </submittedName>
</protein>
<keyword evidence="2" id="KW-0472">Membrane</keyword>
<sequence>MTRPNGAENSANNGAENGLEAGVDDTVVSARKTSPSVDADAGLDDDTVVAARRVAAGVRHDTDDETFIASRKSRVDDDDTFIAERGDKNRSAPSTPAEPVVSPETRSAASREIYRPRAANPAMVTRAAPAPARPQAPASGTSALRQAQRGARWRAVAVVVGASILIVAVIVLTVALVV</sequence>
<accession>A0A7W4V3F0</accession>
<feature type="region of interest" description="Disordered" evidence="1">
    <location>
        <begin position="1"/>
        <end position="46"/>
    </location>
</feature>
<dbReference type="EMBL" id="JACHWQ010000002">
    <property type="protein sequence ID" value="MBB2975423.1"/>
    <property type="molecule type" value="Genomic_DNA"/>
</dbReference>
<feature type="transmembrane region" description="Helical" evidence="2">
    <location>
        <begin position="155"/>
        <end position="177"/>
    </location>
</feature>
<dbReference type="Proteomes" id="UP000529310">
    <property type="component" value="Unassembled WGS sequence"/>
</dbReference>
<dbReference type="AlphaFoldDB" id="A0A7W4V3F0"/>
<organism evidence="3 4">
    <name type="scientific">Microbacterium endophyticum</name>
    <dbReference type="NCBI Taxonomy" id="1526412"/>
    <lineage>
        <taxon>Bacteria</taxon>
        <taxon>Bacillati</taxon>
        <taxon>Actinomycetota</taxon>
        <taxon>Actinomycetes</taxon>
        <taxon>Micrococcales</taxon>
        <taxon>Microbacteriaceae</taxon>
        <taxon>Microbacterium</taxon>
    </lineage>
</organism>
<name>A0A7W4V3F0_9MICO</name>
<proteinExistence type="predicted"/>
<evidence type="ECO:0000313" key="3">
    <source>
        <dbReference type="EMBL" id="MBB2975423.1"/>
    </source>
</evidence>